<dbReference type="PROSITE" id="PS51882">
    <property type="entry name" value="G_ALPHA"/>
    <property type="match status" value="1"/>
</dbReference>
<feature type="binding site" evidence="11">
    <location>
        <position position="348"/>
    </location>
    <ligand>
        <name>Mg(2+)</name>
        <dbReference type="ChEBI" id="CHEBI:18420"/>
    </ligand>
</feature>
<evidence type="ECO:0000313" key="14">
    <source>
        <dbReference type="Proteomes" id="UP001218188"/>
    </source>
</evidence>
<feature type="region of interest" description="Disordered" evidence="12">
    <location>
        <begin position="222"/>
        <end position="242"/>
    </location>
</feature>
<dbReference type="SUPFAM" id="SSF52540">
    <property type="entry name" value="P-loop containing nucleoside triphosphate hydrolases"/>
    <property type="match status" value="1"/>
</dbReference>
<feature type="binding site" evidence="10">
    <location>
        <begin position="433"/>
        <end position="436"/>
    </location>
    <ligand>
        <name>GTP</name>
        <dbReference type="ChEBI" id="CHEBI:37565"/>
    </ligand>
</feature>
<dbReference type="Proteomes" id="UP001218188">
    <property type="component" value="Unassembled WGS sequence"/>
</dbReference>
<keyword evidence="7" id="KW-0564">Palmitate</keyword>
<dbReference type="Gene3D" id="3.40.50.300">
    <property type="entry name" value="P-loop containing nucleotide triphosphate hydrolases"/>
    <property type="match status" value="2"/>
</dbReference>
<comment type="caution">
    <text evidence="13">The sequence shown here is derived from an EMBL/GenBank/DDBJ whole genome shotgun (WGS) entry which is preliminary data.</text>
</comment>
<feature type="binding site" evidence="10">
    <location>
        <begin position="317"/>
        <end position="318"/>
    </location>
    <ligand>
        <name>GTP</name>
        <dbReference type="ChEBI" id="CHEBI:37565"/>
    </ligand>
</feature>
<feature type="binding site" evidence="11">
    <location>
        <position position="155"/>
    </location>
    <ligand>
        <name>Mg(2+)</name>
        <dbReference type="ChEBI" id="CHEBI:18420"/>
    </ligand>
</feature>
<evidence type="ECO:0000256" key="12">
    <source>
        <dbReference type="SAM" id="MobiDB-lite"/>
    </source>
</evidence>
<proteinExistence type="predicted"/>
<dbReference type="EMBL" id="JARJCM010000096">
    <property type="protein sequence ID" value="KAJ7029900.1"/>
    <property type="molecule type" value="Genomic_DNA"/>
</dbReference>
<dbReference type="GO" id="GO:0007189">
    <property type="term" value="P:adenylate cyclase-activating G protein-coupled receptor signaling pathway"/>
    <property type="evidence" value="ECO:0007669"/>
    <property type="project" value="TreeGrafter"/>
</dbReference>
<keyword evidence="5 11" id="KW-0460">Magnesium</keyword>
<evidence type="ECO:0000256" key="11">
    <source>
        <dbReference type="PIRSR" id="PIRSR601019-2"/>
    </source>
</evidence>
<evidence type="ECO:0000256" key="3">
    <source>
        <dbReference type="ARBA" id="ARBA00022723"/>
    </source>
</evidence>
<name>A0AAD6WZ40_9AGAR</name>
<dbReference type="SMART" id="SM00275">
    <property type="entry name" value="G_alpha"/>
    <property type="match status" value="1"/>
</dbReference>
<dbReference type="Pfam" id="PF00503">
    <property type="entry name" value="G-alpha"/>
    <property type="match status" value="1"/>
</dbReference>
<feature type="binding site" evidence="10">
    <location>
        <position position="488"/>
    </location>
    <ligand>
        <name>GTP</name>
        <dbReference type="ChEBI" id="CHEBI:37565"/>
    </ligand>
</feature>
<keyword evidence="8" id="KW-0807">Transducer</keyword>
<dbReference type="GO" id="GO:0003924">
    <property type="term" value="F:GTPase activity"/>
    <property type="evidence" value="ECO:0007669"/>
    <property type="project" value="InterPro"/>
</dbReference>
<keyword evidence="3 11" id="KW-0479">Metal-binding</keyword>
<evidence type="ECO:0000256" key="8">
    <source>
        <dbReference type="ARBA" id="ARBA00023224"/>
    </source>
</evidence>
<dbReference type="GO" id="GO:0001664">
    <property type="term" value="F:G protein-coupled receptor binding"/>
    <property type="evidence" value="ECO:0007669"/>
    <property type="project" value="InterPro"/>
</dbReference>
<evidence type="ECO:0000256" key="10">
    <source>
        <dbReference type="PIRSR" id="PIRSR601019-1"/>
    </source>
</evidence>
<keyword evidence="9" id="KW-0449">Lipoprotein</keyword>
<dbReference type="GO" id="GO:0005834">
    <property type="term" value="C:heterotrimeric G-protein complex"/>
    <property type="evidence" value="ECO:0007669"/>
    <property type="project" value="InterPro"/>
</dbReference>
<dbReference type="InterPro" id="IPR027417">
    <property type="entry name" value="P-loop_NTPase"/>
</dbReference>
<evidence type="ECO:0000256" key="6">
    <source>
        <dbReference type="ARBA" id="ARBA00023134"/>
    </source>
</evidence>
<dbReference type="GO" id="GO:0005737">
    <property type="term" value="C:cytoplasm"/>
    <property type="evidence" value="ECO:0007669"/>
    <property type="project" value="TreeGrafter"/>
</dbReference>
<dbReference type="Gene3D" id="1.10.400.10">
    <property type="entry name" value="GI Alpha 1, domain 2-like"/>
    <property type="match status" value="1"/>
</dbReference>
<dbReference type="GO" id="GO:0046872">
    <property type="term" value="F:metal ion binding"/>
    <property type="evidence" value="ECO:0007669"/>
    <property type="project" value="UniProtKB-KW"/>
</dbReference>
<keyword evidence="4 10" id="KW-0547">Nucleotide-binding</keyword>
<keyword evidence="6 10" id="KW-0342">GTP-binding</keyword>
<dbReference type="PRINTS" id="PR01241">
    <property type="entry name" value="GPROTEINAFNG"/>
</dbReference>
<organism evidence="13 14">
    <name type="scientific">Mycena alexandri</name>
    <dbReference type="NCBI Taxonomy" id="1745969"/>
    <lineage>
        <taxon>Eukaryota</taxon>
        <taxon>Fungi</taxon>
        <taxon>Dikarya</taxon>
        <taxon>Basidiomycota</taxon>
        <taxon>Agaricomycotina</taxon>
        <taxon>Agaricomycetes</taxon>
        <taxon>Agaricomycetidae</taxon>
        <taxon>Agaricales</taxon>
        <taxon>Marasmiineae</taxon>
        <taxon>Mycenaceae</taxon>
        <taxon>Mycena</taxon>
    </lineage>
</organism>
<comment type="subunit">
    <text evidence="1">G proteins are composed of 3 units; alpha, beta and gamma. The alpha chain contains the guanine nucleotide binding site.</text>
</comment>
<sequence>MPRPPSVRSIHSWWSDLHAATKPLIGVLYYLQARSFIGENTGRPLSTATIDTFLSYLAYKYSSLATKRMVLRHLSERAVSEEEAWGLVESNLFQSDVLDELMDSPDENMRQIAQWFITRLTSHEPLRLQILIMYPKRCRNIVKILLLGLRGSGKSTILNQMKLLTKGFDEHERAKYRMSIYKNVLDCAGMLARAVRRVGLGALPEDMQVHAMVLLVAFPAPDGDDEKSNSETETESVESASEISVLHSGEAAIGPFTRRRNHESGEYHLGISTAADVLPQTHAMLTPTLADAIWHISRVPAVGRVVDEHPADFYLMDSVEYFFSSIHRIAHPAYVPNEQDILHARVESTTMTHTSIPLGDLSIYVFDVGVEREKWIHHFEGITSIIFCAALSDYDQVSAEDSRVNRMRESLGLFDSIVNSPWFWRTSVILLLNKIDVFRKKLSRIPLERYFPEYTGGSDLNRAAKFILWRFLQENRARLSVYPHLTQATNDTKSLRLIFAAVKETILQNALKDSRIL</sequence>
<evidence type="ECO:0000256" key="7">
    <source>
        <dbReference type="ARBA" id="ARBA00023139"/>
    </source>
</evidence>
<dbReference type="PANTHER" id="PTHR10218">
    <property type="entry name" value="GTP-BINDING PROTEIN ALPHA SUBUNIT"/>
    <property type="match status" value="1"/>
</dbReference>
<dbReference type="GO" id="GO:0010255">
    <property type="term" value="P:glucose mediated signaling pathway"/>
    <property type="evidence" value="ECO:0007669"/>
    <property type="project" value="UniProtKB-ARBA"/>
</dbReference>
<dbReference type="PANTHER" id="PTHR10218:SF369">
    <property type="entry name" value="GUANINE NUCLEOTIDE-BINDING PROTEIN ALPHA-2 SUBUNIT"/>
    <property type="match status" value="1"/>
</dbReference>
<evidence type="ECO:0000256" key="4">
    <source>
        <dbReference type="ARBA" id="ARBA00022741"/>
    </source>
</evidence>
<keyword evidence="14" id="KW-1185">Reference proteome</keyword>
<dbReference type="GO" id="GO:0005525">
    <property type="term" value="F:GTP binding"/>
    <property type="evidence" value="ECO:0007669"/>
    <property type="project" value="UniProtKB-KW"/>
</dbReference>
<dbReference type="PRINTS" id="PR00318">
    <property type="entry name" value="GPROTEINA"/>
</dbReference>
<dbReference type="AlphaFoldDB" id="A0AAD6WZ40"/>
<dbReference type="CDD" id="cd00066">
    <property type="entry name" value="G-alpha"/>
    <property type="match status" value="1"/>
</dbReference>
<evidence type="ECO:0000256" key="1">
    <source>
        <dbReference type="ARBA" id="ARBA00011356"/>
    </source>
</evidence>
<evidence type="ECO:0000256" key="2">
    <source>
        <dbReference type="ARBA" id="ARBA00022707"/>
    </source>
</evidence>
<evidence type="ECO:0000256" key="9">
    <source>
        <dbReference type="ARBA" id="ARBA00023288"/>
    </source>
</evidence>
<evidence type="ECO:0000313" key="13">
    <source>
        <dbReference type="EMBL" id="KAJ7029900.1"/>
    </source>
</evidence>
<dbReference type="SUPFAM" id="SSF47895">
    <property type="entry name" value="Transducin (alpha subunit), insertion domain"/>
    <property type="match status" value="1"/>
</dbReference>
<gene>
    <name evidence="13" type="ORF">C8F04DRAFT_1115386</name>
</gene>
<dbReference type="FunFam" id="3.40.50.300:FF:000181">
    <property type="entry name" value="Guanine nucleotide-binding protein subunit alpha"/>
    <property type="match status" value="1"/>
</dbReference>
<accession>A0AAD6WZ40</accession>
<dbReference type="GO" id="GO:0031683">
    <property type="term" value="F:G-protein beta/gamma-subunit complex binding"/>
    <property type="evidence" value="ECO:0007669"/>
    <property type="project" value="InterPro"/>
</dbReference>
<dbReference type="InterPro" id="IPR001019">
    <property type="entry name" value="Gprotein_alpha_su"/>
</dbReference>
<dbReference type="InterPro" id="IPR011025">
    <property type="entry name" value="GproteinA_insert"/>
</dbReference>
<reference evidence="13" key="1">
    <citation type="submission" date="2023-03" db="EMBL/GenBank/DDBJ databases">
        <title>Massive genome expansion in bonnet fungi (Mycena s.s.) driven by repeated elements and novel gene families across ecological guilds.</title>
        <authorList>
            <consortium name="Lawrence Berkeley National Laboratory"/>
            <person name="Harder C.B."/>
            <person name="Miyauchi S."/>
            <person name="Viragh M."/>
            <person name="Kuo A."/>
            <person name="Thoen E."/>
            <person name="Andreopoulos B."/>
            <person name="Lu D."/>
            <person name="Skrede I."/>
            <person name="Drula E."/>
            <person name="Henrissat B."/>
            <person name="Morin E."/>
            <person name="Kohler A."/>
            <person name="Barry K."/>
            <person name="LaButti K."/>
            <person name="Morin E."/>
            <person name="Salamov A."/>
            <person name="Lipzen A."/>
            <person name="Mereny Z."/>
            <person name="Hegedus B."/>
            <person name="Baldrian P."/>
            <person name="Stursova M."/>
            <person name="Weitz H."/>
            <person name="Taylor A."/>
            <person name="Grigoriev I.V."/>
            <person name="Nagy L.G."/>
            <person name="Martin F."/>
            <person name="Kauserud H."/>
        </authorList>
    </citation>
    <scope>NUCLEOTIDE SEQUENCE</scope>
    <source>
        <strain evidence="13">CBHHK200</strain>
    </source>
</reference>
<protein>
    <submittedName>
        <fullName evidence="13">G-protein alpha subunit-domain-containing protein</fullName>
    </submittedName>
</protein>
<dbReference type="InterPro" id="IPR002975">
    <property type="entry name" value="Fungi_Gprotein_alpha"/>
</dbReference>
<evidence type="ECO:0000256" key="5">
    <source>
        <dbReference type="ARBA" id="ARBA00022842"/>
    </source>
</evidence>
<keyword evidence="2" id="KW-0519">Myristate</keyword>